<sequence length="83" mass="9862">MKTFALRSRIIQFRKFCPFNGKFFLQLLFKPCQGSNLDKVAALMMLLYNFEKHLRSLCSRFSIFQKFPLLAAHFLKTLNNLLR</sequence>
<gene>
    <name evidence="1" type="ORF">EGI11_07105</name>
</gene>
<accession>A0A3N0WWN0</accession>
<name>A0A3N0WWN0_9FLAO</name>
<comment type="caution">
    <text evidence="1">The sequence shown here is derived from an EMBL/GenBank/DDBJ whole genome shotgun (WGS) entry which is preliminary data.</text>
</comment>
<evidence type="ECO:0000313" key="1">
    <source>
        <dbReference type="EMBL" id="ROI09171.1"/>
    </source>
</evidence>
<dbReference type="EMBL" id="RJUG01000003">
    <property type="protein sequence ID" value="ROI09171.1"/>
    <property type="molecule type" value="Genomic_DNA"/>
</dbReference>
<reference evidence="2" key="2">
    <citation type="submission" date="2018-11" db="EMBL/GenBank/DDBJ databases">
        <title>Proposal to divide the Flavobacteriaceae and reorganize its genera based on Amino Acid Identity values calculated from whole genome sequences.</title>
        <authorList>
            <person name="Nicholson A.C."/>
            <person name="Gulvik C.A."/>
            <person name="Whitney A.M."/>
            <person name="Humrighouse B.W."/>
            <person name="Bell M."/>
            <person name="Holmens B."/>
            <person name="Steigerwalt A."/>
            <person name="Villarma A."/>
            <person name="Sheth M."/>
            <person name="Batra D."/>
            <person name="Pryor J."/>
            <person name="Bernardet J.-F."/>
            <person name="Hugo C."/>
            <person name="Kampfer P."/>
            <person name="Newman J."/>
            <person name="Mcquiston J.R."/>
        </authorList>
    </citation>
    <scope>NUCLEOTIDE SEQUENCE [LARGE SCALE GENOMIC DNA]</scope>
    <source>
        <strain evidence="2">H3056</strain>
    </source>
</reference>
<proteinExistence type="predicted"/>
<reference evidence="2" key="1">
    <citation type="submission" date="2018-11" db="EMBL/GenBank/DDBJ databases">
        <title>Proposal to divide the Flavobacteriaceae and reorganize its genera based on Amino Acid Identity values calculated from whole genome sequences.</title>
        <authorList>
            <person name="Nicholson A.C."/>
            <person name="Gulvik C.A."/>
            <person name="Whitney A.M."/>
            <person name="Humrighouse B.W."/>
            <person name="Bell M."/>
            <person name="Holmes B."/>
            <person name="Steigerwalt A."/>
            <person name="Villarma A."/>
            <person name="Sheth M."/>
            <person name="Batra D."/>
            <person name="Pryor J."/>
            <person name="Bernardet J.-F."/>
            <person name="Hugo C."/>
            <person name="Kampfer P."/>
            <person name="Newman J."/>
            <person name="Mcquiston J.R."/>
        </authorList>
    </citation>
    <scope>NUCLEOTIDE SEQUENCE [LARGE SCALE GENOMIC DNA]</scope>
    <source>
        <strain evidence="2">H3056</strain>
    </source>
</reference>
<protein>
    <submittedName>
        <fullName evidence="1">Uncharacterized protein</fullName>
    </submittedName>
</protein>
<organism evidence="1 2">
    <name type="scientific">Kaistella daneshvariae</name>
    <dbReference type="NCBI Taxonomy" id="2487074"/>
    <lineage>
        <taxon>Bacteria</taxon>
        <taxon>Pseudomonadati</taxon>
        <taxon>Bacteroidota</taxon>
        <taxon>Flavobacteriia</taxon>
        <taxon>Flavobacteriales</taxon>
        <taxon>Weeksellaceae</taxon>
        <taxon>Chryseobacterium group</taxon>
        <taxon>Kaistella</taxon>
    </lineage>
</organism>
<dbReference type="AlphaFoldDB" id="A0A3N0WWN0"/>
<evidence type="ECO:0000313" key="2">
    <source>
        <dbReference type="Proteomes" id="UP000270224"/>
    </source>
</evidence>
<dbReference type="Proteomes" id="UP000270224">
    <property type="component" value="Unassembled WGS sequence"/>
</dbReference>